<dbReference type="InterPro" id="IPR036388">
    <property type="entry name" value="WH-like_DNA-bd_sf"/>
</dbReference>
<name>A0A3B0VMR5_9ZZZZ</name>
<dbReference type="PANTHER" id="PTHR43214:SF43">
    <property type="entry name" value="TWO-COMPONENT RESPONSE REGULATOR"/>
    <property type="match status" value="1"/>
</dbReference>
<dbReference type="EMBL" id="UOEU01000450">
    <property type="protein sequence ID" value="VAW33456.1"/>
    <property type="molecule type" value="Genomic_DNA"/>
</dbReference>
<protein>
    <recommendedName>
        <fullName evidence="2">HTH luxR-type domain-containing protein</fullName>
    </recommendedName>
</protein>
<dbReference type="AlphaFoldDB" id="A0A3B0VMR5"/>
<evidence type="ECO:0000259" key="2">
    <source>
        <dbReference type="PROSITE" id="PS50043"/>
    </source>
</evidence>
<dbReference type="PRINTS" id="PR00038">
    <property type="entry name" value="HTHLUXR"/>
</dbReference>
<reference evidence="3" key="1">
    <citation type="submission" date="2018-06" db="EMBL/GenBank/DDBJ databases">
        <authorList>
            <person name="Zhirakovskaya E."/>
        </authorList>
    </citation>
    <scope>NUCLEOTIDE SEQUENCE</scope>
</reference>
<gene>
    <name evidence="3" type="ORF">MNBD_CHLOROFLEXI01-312</name>
</gene>
<evidence type="ECO:0000313" key="3">
    <source>
        <dbReference type="EMBL" id="VAW33456.1"/>
    </source>
</evidence>
<dbReference type="GO" id="GO:0003677">
    <property type="term" value="F:DNA binding"/>
    <property type="evidence" value="ECO:0007669"/>
    <property type="project" value="UniProtKB-KW"/>
</dbReference>
<dbReference type="InterPro" id="IPR000792">
    <property type="entry name" value="Tscrpt_reg_LuxR_C"/>
</dbReference>
<dbReference type="InterPro" id="IPR016032">
    <property type="entry name" value="Sig_transdc_resp-reg_C-effctor"/>
</dbReference>
<dbReference type="GO" id="GO:0006355">
    <property type="term" value="P:regulation of DNA-templated transcription"/>
    <property type="evidence" value="ECO:0007669"/>
    <property type="project" value="InterPro"/>
</dbReference>
<proteinExistence type="predicted"/>
<sequence>EGLTNREVGERLHLAEKTIKHYMTNVLQKLHVRSRVEAALLAQKHGLSR</sequence>
<dbReference type="PROSITE" id="PS00622">
    <property type="entry name" value="HTH_LUXR_1"/>
    <property type="match status" value="1"/>
</dbReference>
<organism evidence="3">
    <name type="scientific">hydrothermal vent metagenome</name>
    <dbReference type="NCBI Taxonomy" id="652676"/>
    <lineage>
        <taxon>unclassified sequences</taxon>
        <taxon>metagenomes</taxon>
        <taxon>ecological metagenomes</taxon>
    </lineage>
</organism>
<dbReference type="SMART" id="SM00421">
    <property type="entry name" value="HTH_LUXR"/>
    <property type="match status" value="1"/>
</dbReference>
<dbReference type="InterPro" id="IPR039420">
    <property type="entry name" value="WalR-like"/>
</dbReference>
<feature type="non-terminal residue" evidence="3">
    <location>
        <position position="1"/>
    </location>
</feature>
<dbReference type="PANTHER" id="PTHR43214">
    <property type="entry name" value="TWO-COMPONENT RESPONSE REGULATOR"/>
    <property type="match status" value="1"/>
</dbReference>
<dbReference type="CDD" id="cd06170">
    <property type="entry name" value="LuxR_C_like"/>
    <property type="match status" value="1"/>
</dbReference>
<evidence type="ECO:0000256" key="1">
    <source>
        <dbReference type="ARBA" id="ARBA00023125"/>
    </source>
</evidence>
<dbReference type="Gene3D" id="1.10.10.10">
    <property type="entry name" value="Winged helix-like DNA-binding domain superfamily/Winged helix DNA-binding domain"/>
    <property type="match status" value="1"/>
</dbReference>
<dbReference type="PROSITE" id="PS50043">
    <property type="entry name" value="HTH_LUXR_2"/>
    <property type="match status" value="1"/>
</dbReference>
<accession>A0A3B0VMR5</accession>
<dbReference type="Pfam" id="PF00196">
    <property type="entry name" value="GerE"/>
    <property type="match status" value="1"/>
</dbReference>
<feature type="domain" description="HTH luxR-type" evidence="2">
    <location>
        <begin position="1"/>
        <end position="46"/>
    </location>
</feature>
<dbReference type="SUPFAM" id="SSF46894">
    <property type="entry name" value="C-terminal effector domain of the bipartite response regulators"/>
    <property type="match status" value="1"/>
</dbReference>
<keyword evidence="1" id="KW-0238">DNA-binding</keyword>